<organism evidence="1 2">
    <name type="scientific">Zopfia rhizophila CBS 207.26</name>
    <dbReference type="NCBI Taxonomy" id="1314779"/>
    <lineage>
        <taxon>Eukaryota</taxon>
        <taxon>Fungi</taxon>
        <taxon>Dikarya</taxon>
        <taxon>Ascomycota</taxon>
        <taxon>Pezizomycotina</taxon>
        <taxon>Dothideomycetes</taxon>
        <taxon>Dothideomycetes incertae sedis</taxon>
        <taxon>Zopfiaceae</taxon>
        <taxon>Zopfia</taxon>
    </lineage>
</organism>
<evidence type="ECO:0000313" key="1">
    <source>
        <dbReference type="EMBL" id="KAF2179441.1"/>
    </source>
</evidence>
<dbReference type="Pfam" id="PF11951">
    <property type="entry name" value="Fungal_trans_2"/>
    <property type="match status" value="1"/>
</dbReference>
<name>A0A6A6DIZ8_9PEZI</name>
<gene>
    <name evidence="1" type="ORF">K469DRAFT_596065</name>
</gene>
<evidence type="ECO:0000313" key="2">
    <source>
        <dbReference type="Proteomes" id="UP000800200"/>
    </source>
</evidence>
<dbReference type="InterPro" id="IPR021858">
    <property type="entry name" value="Fun_TF"/>
</dbReference>
<evidence type="ECO:0008006" key="3">
    <source>
        <dbReference type="Google" id="ProtNLM"/>
    </source>
</evidence>
<dbReference type="OrthoDB" id="4137815at2759"/>
<accession>A0A6A6DIZ8</accession>
<protein>
    <recommendedName>
        <fullName evidence="3">Transcription factor domain-containing protein</fullName>
    </recommendedName>
</protein>
<reference evidence="1" key="1">
    <citation type="journal article" date="2020" name="Stud. Mycol.">
        <title>101 Dothideomycetes genomes: a test case for predicting lifestyles and emergence of pathogens.</title>
        <authorList>
            <person name="Haridas S."/>
            <person name="Albert R."/>
            <person name="Binder M."/>
            <person name="Bloem J."/>
            <person name="Labutti K."/>
            <person name="Salamov A."/>
            <person name="Andreopoulos B."/>
            <person name="Baker S."/>
            <person name="Barry K."/>
            <person name="Bills G."/>
            <person name="Bluhm B."/>
            <person name="Cannon C."/>
            <person name="Castanera R."/>
            <person name="Culley D."/>
            <person name="Daum C."/>
            <person name="Ezra D."/>
            <person name="Gonzalez J."/>
            <person name="Henrissat B."/>
            <person name="Kuo A."/>
            <person name="Liang C."/>
            <person name="Lipzen A."/>
            <person name="Lutzoni F."/>
            <person name="Magnuson J."/>
            <person name="Mondo S."/>
            <person name="Nolan M."/>
            <person name="Ohm R."/>
            <person name="Pangilinan J."/>
            <person name="Park H.-J."/>
            <person name="Ramirez L."/>
            <person name="Alfaro M."/>
            <person name="Sun H."/>
            <person name="Tritt A."/>
            <person name="Yoshinaga Y."/>
            <person name="Zwiers L.-H."/>
            <person name="Turgeon B."/>
            <person name="Goodwin S."/>
            <person name="Spatafora J."/>
            <person name="Crous P."/>
            <person name="Grigoriev I."/>
        </authorList>
    </citation>
    <scope>NUCLEOTIDE SEQUENCE</scope>
    <source>
        <strain evidence="1">CBS 207.26</strain>
    </source>
</reference>
<dbReference type="AlphaFoldDB" id="A0A6A6DIZ8"/>
<sequence length="398" mass="44335">MFHKQTFIHRFILGPSFADTIMRGLATSLFSSPDLLLNVYLACSGRFASTIKLYLVGHNADIDYTNSARAVQALRTTGSRIPLQEADLITAVVLGLGIITFDLLASGLHAHSICRFTIGLAEHFYQSEQSENIGHRGSIPELDFNLSPLLFMDTVNCIVRRQVPVFRFQPQDEEVVDRYIGICSSLLPYLFDICSISHKLAASSTAERDSDVAIGSAIKERLHTVEYAILSWKPSIPNSFAVSSTAQELEVIKTQARVHQCVALLVIHRLQFPNGVQDDMARELSTMILANIANIYRGTQTAATGRSGVADEFDHSKNGVTFEYRLGFAFLVAAVEVRDPQERNEVLGQVPVVVCSKMYPNVSEMLGQFLVYIWQAQDRNRSAYWFDMVSDGPPFVLF</sequence>
<keyword evidence="2" id="KW-1185">Reference proteome</keyword>
<proteinExistence type="predicted"/>
<dbReference type="EMBL" id="ML994667">
    <property type="protein sequence ID" value="KAF2179441.1"/>
    <property type="molecule type" value="Genomic_DNA"/>
</dbReference>
<dbReference type="Proteomes" id="UP000800200">
    <property type="component" value="Unassembled WGS sequence"/>
</dbReference>